<evidence type="ECO:0000313" key="8">
    <source>
        <dbReference type="Proteomes" id="UP001139648"/>
    </source>
</evidence>
<dbReference type="CDD" id="cd06173">
    <property type="entry name" value="MFS_MefA_like"/>
    <property type="match status" value="1"/>
</dbReference>
<sequence>MTTLQAAPARATYREVFAVGQFRVLFTGYTLFLGGETVKMLALSVTVYAGTGSSLLAALAYVAGFLPYALGGTLLLAYADRWPPRAVMAGYDLVRAAVAAVLAAGLLSPTAMLVLVFVTGVPGAVASAARGALLPELLDGDRYVLGRAVFSMAAGGTQVLGFAVGGMLIAALGPYGALWITVASCLLSAALLRLRLSGRPRRAPAAGYAVRETWRVNRELLRRPAIRSLLLAQWLPPALVVGAEGVLVPYAARIGEPGSAGLLFTAVALGMLTGDLVIGRLLRPRRRERLAGPLALLLGAPLLGFALSPGPVTAALLLAVSGFGVAYQLGLARRFLEAVPEASRGQAFGLALTGTMTLQGLFAAGGGALGEVAAPGLVVGAAGAASLLAVAGLWRVLAGGVARAPADGLPGRDGLAHAARVSPAEPAP</sequence>
<keyword evidence="4 6" id="KW-1133">Transmembrane helix</keyword>
<keyword evidence="8" id="KW-1185">Reference proteome</keyword>
<keyword evidence="3 6" id="KW-0812">Transmembrane</keyword>
<evidence type="ECO:0000256" key="1">
    <source>
        <dbReference type="ARBA" id="ARBA00004651"/>
    </source>
</evidence>
<comment type="subcellular location">
    <subcellularLocation>
        <location evidence="1">Cell membrane</location>
        <topology evidence="1">Multi-pass membrane protein</topology>
    </subcellularLocation>
</comment>
<dbReference type="RefSeq" id="WP_253745113.1">
    <property type="nucleotide sequence ID" value="NZ_BAABKA010000067.1"/>
</dbReference>
<evidence type="ECO:0000256" key="6">
    <source>
        <dbReference type="SAM" id="Phobius"/>
    </source>
</evidence>
<accession>A0A9X2K5W9</accession>
<feature type="transmembrane region" description="Helical" evidence="6">
    <location>
        <begin position="372"/>
        <end position="394"/>
    </location>
</feature>
<keyword evidence="2" id="KW-1003">Cell membrane</keyword>
<protein>
    <submittedName>
        <fullName evidence="7">MFS family permease</fullName>
    </submittedName>
</protein>
<evidence type="ECO:0000256" key="4">
    <source>
        <dbReference type="ARBA" id="ARBA00022989"/>
    </source>
</evidence>
<feature type="transmembrane region" description="Helical" evidence="6">
    <location>
        <begin position="348"/>
        <end position="366"/>
    </location>
</feature>
<feature type="transmembrane region" description="Helical" evidence="6">
    <location>
        <begin position="290"/>
        <end position="308"/>
    </location>
</feature>
<gene>
    <name evidence="7" type="ORF">HD597_005036</name>
</gene>
<evidence type="ECO:0000256" key="2">
    <source>
        <dbReference type="ARBA" id="ARBA00022475"/>
    </source>
</evidence>
<dbReference type="InterPro" id="IPR036259">
    <property type="entry name" value="MFS_trans_sf"/>
</dbReference>
<proteinExistence type="predicted"/>
<dbReference type="Proteomes" id="UP001139648">
    <property type="component" value="Unassembled WGS sequence"/>
</dbReference>
<name>A0A9X2K5W9_9ACTN</name>
<dbReference type="InterPro" id="IPR011701">
    <property type="entry name" value="MFS"/>
</dbReference>
<dbReference type="SUPFAM" id="SSF103473">
    <property type="entry name" value="MFS general substrate transporter"/>
    <property type="match status" value="1"/>
</dbReference>
<evidence type="ECO:0000256" key="3">
    <source>
        <dbReference type="ARBA" id="ARBA00022692"/>
    </source>
</evidence>
<feature type="transmembrane region" description="Helical" evidence="6">
    <location>
        <begin position="176"/>
        <end position="194"/>
    </location>
</feature>
<keyword evidence="5 6" id="KW-0472">Membrane</keyword>
<feature type="transmembrane region" description="Helical" evidence="6">
    <location>
        <begin position="24"/>
        <end position="49"/>
    </location>
</feature>
<dbReference type="AlphaFoldDB" id="A0A9X2K5W9"/>
<dbReference type="Gene3D" id="1.20.1250.20">
    <property type="entry name" value="MFS general substrate transporter like domains"/>
    <property type="match status" value="1"/>
</dbReference>
<dbReference type="GO" id="GO:0005886">
    <property type="term" value="C:plasma membrane"/>
    <property type="evidence" value="ECO:0007669"/>
    <property type="project" value="UniProtKB-SubCell"/>
</dbReference>
<dbReference type="PANTHER" id="PTHR23513">
    <property type="entry name" value="INTEGRAL MEMBRANE EFFLUX PROTEIN-RELATED"/>
    <property type="match status" value="1"/>
</dbReference>
<dbReference type="EMBL" id="JAMZEB010000002">
    <property type="protein sequence ID" value="MCP2358016.1"/>
    <property type="molecule type" value="Genomic_DNA"/>
</dbReference>
<feature type="transmembrane region" description="Helical" evidence="6">
    <location>
        <begin position="228"/>
        <end position="252"/>
    </location>
</feature>
<dbReference type="Pfam" id="PF07690">
    <property type="entry name" value="MFS_1"/>
    <property type="match status" value="1"/>
</dbReference>
<comment type="caution">
    <text evidence="7">The sequence shown here is derived from an EMBL/GenBank/DDBJ whole genome shotgun (WGS) entry which is preliminary data.</text>
</comment>
<feature type="transmembrane region" description="Helical" evidence="6">
    <location>
        <begin position="55"/>
        <end position="79"/>
    </location>
</feature>
<evidence type="ECO:0000256" key="5">
    <source>
        <dbReference type="ARBA" id="ARBA00023136"/>
    </source>
</evidence>
<evidence type="ECO:0000313" key="7">
    <source>
        <dbReference type="EMBL" id="MCP2358016.1"/>
    </source>
</evidence>
<dbReference type="GO" id="GO:0022857">
    <property type="term" value="F:transmembrane transporter activity"/>
    <property type="evidence" value="ECO:0007669"/>
    <property type="project" value="InterPro"/>
</dbReference>
<dbReference type="PANTHER" id="PTHR23513:SF11">
    <property type="entry name" value="STAPHYLOFERRIN A TRANSPORTER"/>
    <property type="match status" value="1"/>
</dbReference>
<reference evidence="7" key="1">
    <citation type="submission" date="2022-06" db="EMBL/GenBank/DDBJ databases">
        <title>Sequencing the genomes of 1000 actinobacteria strains.</title>
        <authorList>
            <person name="Klenk H.-P."/>
        </authorList>
    </citation>
    <scope>NUCLEOTIDE SEQUENCE</scope>
    <source>
        <strain evidence="7">DSM 46694</strain>
    </source>
</reference>
<feature type="transmembrane region" description="Helical" evidence="6">
    <location>
        <begin position="258"/>
        <end position="278"/>
    </location>
</feature>
<organism evidence="7 8">
    <name type="scientific">Nonomuraea thailandensis</name>
    <dbReference type="NCBI Taxonomy" id="1188745"/>
    <lineage>
        <taxon>Bacteria</taxon>
        <taxon>Bacillati</taxon>
        <taxon>Actinomycetota</taxon>
        <taxon>Actinomycetes</taxon>
        <taxon>Streptosporangiales</taxon>
        <taxon>Streptosporangiaceae</taxon>
        <taxon>Nonomuraea</taxon>
    </lineage>
</organism>